<reference evidence="2 3" key="1">
    <citation type="submission" date="2019-03" db="EMBL/GenBank/DDBJ databases">
        <title>Genomic Encyclopedia of Type Strains, Phase IV (KMG-IV): sequencing the most valuable type-strain genomes for metagenomic binning, comparative biology and taxonomic classification.</title>
        <authorList>
            <person name="Goeker M."/>
        </authorList>
    </citation>
    <scope>NUCLEOTIDE SEQUENCE [LARGE SCALE GENOMIC DNA]</scope>
    <source>
        <strain evidence="2 3">DSM 102940</strain>
    </source>
</reference>
<dbReference type="AlphaFoldDB" id="A0A4R2LF68"/>
<comment type="caution">
    <text evidence="2">The sequence shown here is derived from an EMBL/GenBank/DDBJ whole genome shotgun (WGS) entry which is preliminary data.</text>
</comment>
<keyword evidence="1" id="KW-0175">Coiled coil</keyword>
<gene>
    <name evidence="2" type="ORF">EV214_1051</name>
</gene>
<sequence length="79" mass="9937">MFGLNSFIKVLEVIQEHIEKEYYDENKVKKELLRLRLKYEMEEIDVEEYTNREKQLIQRMMDIREYKKKLIEDEEDTFE</sequence>
<evidence type="ECO:0000313" key="2">
    <source>
        <dbReference type="EMBL" id="TCO77905.1"/>
    </source>
</evidence>
<proteinExistence type="predicted"/>
<evidence type="ECO:0000256" key="1">
    <source>
        <dbReference type="SAM" id="Coils"/>
    </source>
</evidence>
<protein>
    <submittedName>
        <fullName evidence="2">Gas vesicle protein GvpG</fullName>
    </submittedName>
</protein>
<dbReference type="InterPro" id="IPR007804">
    <property type="entry name" value="GvpG"/>
</dbReference>
<dbReference type="Proteomes" id="UP000294919">
    <property type="component" value="Unassembled WGS sequence"/>
</dbReference>
<dbReference type="EMBL" id="SLWV01000005">
    <property type="protein sequence ID" value="TCO77905.1"/>
    <property type="molecule type" value="Genomic_DNA"/>
</dbReference>
<evidence type="ECO:0000313" key="3">
    <source>
        <dbReference type="Proteomes" id="UP000294919"/>
    </source>
</evidence>
<dbReference type="RefSeq" id="WP_132243475.1">
    <property type="nucleotide sequence ID" value="NZ_SLWV01000005.1"/>
</dbReference>
<accession>A0A4R2LF68</accession>
<dbReference type="Pfam" id="PF05120">
    <property type="entry name" value="GvpG"/>
    <property type="match status" value="1"/>
</dbReference>
<keyword evidence="3" id="KW-1185">Reference proteome</keyword>
<name>A0A4R2LF68_9FIRM</name>
<feature type="coiled-coil region" evidence="1">
    <location>
        <begin position="32"/>
        <end position="59"/>
    </location>
</feature>
<organism evidence="2 3">
    <name type="scientific">Marinisporobacter balticus</name>
    <dbReference type="NCBI Taxonomy" id="2018667"/>
    <lineage>
        <taxon>Bacteria</taxon>
        <taxon>Bacillati</taxon>
        <taxon>Bacillota</taxon>
        <taxon>Clostridia</taxon>
        <taxon>Peptostreptococcales</taxon>
        <taxon>Thermotaleaceae</taxon>
        <taxon>Marinisporobacter</taxon>
    </lineage>
</organism>